<protein>
    <submittedName>
        <fullName evidence="1">Uncharacterized protein</fullName>
    </submittedName>
</protein>
<keyword evidence="2" id="KW-1185">Reference proteome</keyword>
<evidence type="ECO:0000313" key="1">
    <source>
        <dbReference type="EMBL" id="KAI5681904.1"/>
    </source>
</evidence>
<organism evidence="1 2">
    <name type="scientific">Catharanthus roseus</name>
    <name type="common">Madagascar periwinkle</name>
    <name type="synonym">Vinca rosea</name>
    <dbReference type="NCBI Taxonomy" id="4058"/>
    <lineage>
        <taxon>Eukaryota</taxon>
        <taxon>Viridiplantae</taxon>
        <taxon>Streptophyta</taxon>
        <taxon>Embryophyta</taxon>
        <taxon>Tracheophyta</taxon>
        <taxon>Spermatophyta</taxon>
        <taxon>Magnoliopsida</taxon>
        <taxon>eudicotyledons</taxon>
        <taxon>Gunneridae</taxon>
        <taxon>Pentapetalae</taxon>
        <taxon>asterids</taxon>
        <taxon>lamiids</taxon>
        <taxon>Gentianales</taxon>
        <taxon>Apocynaceae</taxon>
        <taxon>Rauvolfioideae</taxon>
        <taxon>Vinceae</taxon>
        <taxon>Catharanthinae</taxon>
        <taxon>Catharanthus</taxon>
    </lineage>
</organism>
<accession>A0ACC0CAB3</accession>
<dbReference type="Proteomes" id="UP001060085">
    <property type="component" value="Linkage Group LG01"/>
</dbReference>
<gene>
    <name evidence="1" type="ORF">M9H77_03132</name>
</gene>
<dbReference type="EMBL" id="CM044701">
    <property type="protein sequence ID" value="KAI5681904.1"/>
    <property type="molecule type" value="Genomic_DNA"/>
</dbReference>
<name>A0ACC0CAB3_CATRO</name>
<proteinExistence type="predicted"/>
<comment type="caution">
    <text evidence="1">The sequence shown here is derived from an EMBL/GenBank/DDBJ whole genome shotgun (WGS) entry which is preliminary data.</text>
</comment>
<reference evidence="2" key="1">
    <citation type="journal article" date="2023" name="Nat. Plants">
        <title>Single-cell RNA sequencing provides a high-resolution roadmap for understanding the multicellular compartmentation of specialized metabolism.</title>
        <authorList>
            <person name="Sun S."/>
            <person name="Shen X."/>
            <person name="Li Y."/>
            <person name="Li Y."/>
            <person name="Wang S."/>
            <person name="Li R."/>
            <person name="Zhang H."/>
            <person name="Shen G."/>
            <person name="Guo B."/>
            <person name="Wei J."/>
            <person name="Xu J."/>
            <person name="St-Pierre B."/>
            <person name="Chen S."/>
            <person name="Sun C."/>
        </authorList>
    </citation>
    <scope>NUCLEOTIDE SEQUENCE [LARGE SCALE GENOMIC DNA]</scope>
</reference>
<sequence length="177" mass="20058">MPTLRASFSLIIVIVLSSLSSLFLTKCNSAIDFHQWCQRTTHVDVCNSIIQNDPRADLKTSPSGILKILTEKAKSVVALCSFKVVILLESPNSSPQLREGLERCWIAYKRANQTLDKQNYYGVINKDTYRNLNCNLGRAYEQPIICETAFRGQVRPPLTPEDINIMTIAERRKITQI</sequence>
<evidence type="ECO:0000313" key="2">
    <source>
        <dbReference type="Proteomes" id="UP001060085"/>
    </source>
</evidence>